<proteinExistence type="predicted"/>
<name>T1BBL1_9ZZZZ</name>
<reference evidence="2" key="2">
    <citation type="journal article" date="2014" name="ISME J.">
        <title>Microbial stratification in low pH oxic and suboxic macroscopic growths along an acid mine drainage.</title>
        <authorList>
            <person name="Mendez-Garcia C."/>
            <person name="Mesa V."/>
            <person name="Sprenger R.R."/>
            <person name="Richter M."/>
            <person name="Diez M.S."/>
            <person name="Solano J."/>
            <person name="Bargiela R."/>
            <person name="Golyshina O.V."/>
            <person name="Manteca A."/>
            <person name="Ramos J.L."/>
            <person name="Gallego J.R."/>
            <person name="Llorente I."/>
            <person name="Martins Dos Santos V.A."/>
            <person name="Jensen O.N."/>
            <person name="Pelaez A.I."/>
            <person name="Sanchez J."/>
            <person name="Ferrer M."/>
        </authorList>
    </citation>
    <scope>NUCLEOTIDE SEQUENCE</scope>
</reference>
<evidence type="ECO:0000313" key="2">
    <source>
        <dbReference type="EMBL" id="EQD50394.1"/>
    </source>
</evidence>
<gene>
    <name evidence="2" type="ORF">B1B_11254</name>
</gene>
<feature type="non-terminal residue" evidence="2">
    <location>
        <position position="216"/>
    </location>
</feature>
<dbReference type="AlphaFoldDB" id="T1BBL1"/>
<dbReference type="Pfam" id="PF13578">
    <property type="entry name" value="Methyltransf_24"/>
    <property type="match status" value="1"/>
</dbReference>
<dbReference type="SUPFAM" id="SSF53335">
    <property type="entry name" value="S-adenosyl-L-methionine-dependent methyltransferases"/>
    <property type="match status" value="1"/>
</dbReference>
<accession>T1BBL1</accession>
<evidence type="ECO:0008006" key="3">
    <source>
        <dbReference type="Google" id="ProtNLM"/>
    </source>
</evidence>
<comment type="caution">
    <text evidence="2">The sequence shown here is derived from an EMBL/GenBank/DDBJ whole genome shotgun (WGS) entry which is preliminary data.</text>
</comment>
<dbReference type="EMBL" id="AUZY01007291">
    <property type="protein sequence ID" value="EQD50394.1"/>
    <property type="molecule type" value="Genomic_DNA"/>
</dbReference>
<protein>
    <recommendedName>
        <fullName evidence="3">Class I SAM-dependent methyltransferase</fullName>
    </recommendedName>
</protein>
<sequence>MQQTLKETGAFASIDQEIHDRLRTGGRSNYAQFRAPLELYTIVRTLRPEHVIETGVSSGVSSVHLLLALRRNRRGTLHSIDFPTHQQRARLGPSESPVSLPPGRSTGWAIPPSLRRGWDLRIGPSQRVLPQLVAELPSIGLFLHDSLHTSAHLTFELETVRPKLVADAVVLADNTTWTGRAFPRFARRVGSRMHRRGRGDLVGLRLDPGRVPAPSP</sequence>
<dbReference type="Gene3D" id="3.40.50.150">
    <property type="entry name" value="Vaccinia Virus protein VP39"/>
    <property type="match status" value="1"/>
</dbReference>
<organism evidence="2">
    <name type="scientific">mine drainage metagenome</name>
    <dbReference type="NCBI Taxonomy" id="410659"/>
    <lineage>
        <taxon>unclassified sequences</taxon>
        <taxon>metagenomes</taxon>
        <taxon>ecological metagenomes</taxon>
    </lineage>
</organism>
<feature type="region of interest" description="Disordered" evidence="1">
    <location>
        <begin position="85"/>
        <end position="106"/>
    </location>
</feature>
<reference evidence="2" key="1">
    <citation type="submission" date="2013-08" db="EMBL/GenBank/DDBJ databases">
        <authorList>
            <person name="Mendez C."/>
            <person name="Richter M."/>
            <person name="Ferrer M."/>
            <person name="Sanchez J."/>
        </authorList>
    </citation>
    <scope>NUCLEOTIDE SEQUENCE</scope>
</reference>
<dbReference type="InterPro" id="IPR029063">
    <property type="entry name" value="SAM-dependent_MTases_sf"/>
</dbReference>
<evidence type="ECO:0000256" key="1">
    <source>
        <dbReference type="SAM" id="MobiDB-lite"/>
    </source>
</evidence>